<organism evidence="7 8">
    <name type="scientific">Alosa alosa</name>
    <name type="common">allis shad</name>
    <dbReference type="NCBI Taxonomy" id="278164"/>
    <lineage>
        <taxon>Eukaryota</taxon>
        <taxon>Metazoa</taxon>
        <taxon>Chordata</taxon>
        <taxon>Craniata</taxon>
        <taxon>Vertebrata</taxon>
        <taxon>Euteleostomi</taxon>
        <taxon>Actinopterygii</taxon>
        <taxon>Neopterygii</taxon>
        <taxon>Teleostei</taxon>
        <taxon>Clupei</taxon>
        <taxon>Clupeiformes</taxon>
        <taxon>Clupeoidei</taxon>
        <taxon>Clupeidae</taxon>
        <taxon>Alosa</taxon>
    </lineage>
</organism>
<dbReference type="GO" id="GO:0032277">
    <property type="term" value="P:negative regulation of gonadotropin secretion"/>
    <property type="evidence" value="ECO:0007669"/>
    <property type="project" value="TreeGrafter"/>
</dbReference>
<comment type="similarity">
    <text evidence="2">Belongs to the FARP (FMRFamide related peptide) family.</text>
</comment>
<comment type="subcellular location">
    <subcellularLocation>
        <location evidence="1">Secreted</location>
    </subcellularLocation>
</comment>
<evidence type="ECO:0000256" key="6">
    <source>
        <dbReference type="ARBA" id="ARBA00023320"/>
    </source>
</evidence>
<evidence type="ECO:0000256" key="3">
    <source>
        <dbReference type="ARBA" id="ARBA00022525"/>
    </source>
</evidence>
<evidence type="ECO:0000313" key="7">
    <source>
        <dbReference type="EMBL" id="KAG5264513.1"/>
    </source>
</evidence>
<dbReference type="GO" id="GO:0007218">
    <property type="term" value="P:neuropeptide signaling pathway"/>
    <property type="evidence" value="ECO:0007669"/>
    <property type="project" value="UniProtKB-KW"/>
</dbReference>
<gene>
    <name evidence="7" type="ORF">AALO_G00255080</name>
</gene>
<keyword evidence="6" id="KW-0527">Neuropeptide</keyword>
<evidence type="ECO:0000256" key="1">
    <source>
        <dbReference type="ARBA" id="ARBA00004613"/>
    </source>
</evidence>
<dbReference type="InterPro" id="IPR026297">
    <property type="entry name" value="FMRFamide-related/fGRP"/>
</dbReference>
<sequence>MPTSASEYSQHISHKSHYIQPYHEKPRSLNIEDFPLTVLPTRSRAHSPIVLKLHPSAGKPSHLHANLPLRFGRTTGVLLPKEPQISPKSSLNLPQRFGRSEVCSKCRRSGTPPSATLPQRFGRRNVLDAIGWLPIRTLFILAPASKSPQDKIRTSFDDGSSEWTEDTAEKRDRIFMDF</sequence>
<dbReference type="PANTHER" id="PTHR14403:SF6">
    <property type="entry name" value="PRO-FMRFAMIDE-RELATED NEUROPEPTIDE VF"/>
    <property type="match status" value="1"/>
</dbReference>
<dbReference type="PANTHER" id="PTHR14403">
    <property type="entry name" value="RFAMIDE PEPTIDE GONADOTROPIN INHIBITORY HORMONE"/>
    <property type="match status" value="1"/>
</dbReference>
<evidence type="ECO:0000256" key="5">
    <source>
        <dbReference type="ARBA" id="ARBA00022815"/>
    </source>
</evidence>
<proteinExistence type="inferred from homology"/>
<evidence type="ECO:0000256" key="4">
    <source>
        <dbReference type="ARBA" id="ARBA00022729"/>
    </source>
</evidence>
<dbReference type="Proteomes" id="UP000823561">
    <property type="component" value="Chromosome 20"/>
</dbReference>
<accession>A0AAV6FNP6</accession>
<protein>
    <submittedName>
        <fullName evidence="7">Uncharacterized protein</fullName>
    </submittedName>
</protein>
<comment type="caution">
    <text evidence="7">The sequence shown here is derived from an EMBL/GenBank/DDBJ whole genome shotgun (WGS) entry which is preliminary data.</text>
</comment>
<keyword evidence="5" id="KW-0027">Amidation</keyword>
<reference evidence="7" key="1">
    <citation type="submission" date="2020-10" db="EMBL/GenBank/DDBJ databases">
        <title>Chromosome-scale genome assembly of the Allis shad, Alosa alosa.</title>
        <authorList>
            <person name="Margot Z."/>
            <person name="Christophe K."/>
            <person name="Cabau C."/>
            <person name="Louis A."/>
            <person name="Berthelot C."/>
            <person name="Parey E."/>
            <person name="Roest Crollius H."/>
            <person name="Montfort J."/>
            <person name="Robinson-Rechavi M."/>
            <person name="Bucao C."/>
            <person name="Bouchez O."/>
            <person name="Gislard M."/>
            <person name="Lluch J."/>
            <person name="Milhes M."/>
            <person name="Lampietro C."/>
            <person name="Lopez Roques C."/>
            <person name="Donnadieu C."/>
            <person name="Braasch I."/>
            <person name="Desvignes T."/>
            <person name="Postlethwait J."/>
            <person name="Bobe J."/>
            <person name="Guiguen Y."/>
        </authorList>
    </citation>
    <scope>NUCLEOTIDE SEQUENCE</scope>
    <source>
        <strain evidence="7">M-15738</strain>
        <tissue evidence="7">Blood</tissue>
    </source>
</reference>
<dbReference type="EMBL" id="JADWDJ010000020">
    <property type="protein sequence ID" value="KAG5264513.1"/>
    <property type="molecule type" value="Genomic_DNA"/>
</dbReference>
<name>A0AAV6FNP6_9TELE</name>
<dbReference type="AlphaFoldDB" id="A0AAV6FNP6"/>
<dbReference type="GO" id="GO:0005576">
    <property type="term" value="C:extracellular region"/>
    <property type="evidence" value="ECO:0007669"/>
    <property type="project" value="UniProtKB-SubCell"/>
</dbReference>
<keyword evidence="4" id="KW-0732">Signal</keyword>
<evidence type="ECO:0000313" key="8">
    <source>
        <dbReference type="Proteomes" id="UP000823561"/>
    </source>
</evidence>
<dbReference type="GO" id="GO:0005102">
    <property type="term" value="F:signaling receptor binding"/>
    <property type="evidence" value="ECO:0007669"/>
    <property type="project" value="TreeGrafter"/>
</dbReference>
<evidence type="ECO:0000256" key="2">
    <source>
        <dbReference type="ARBA" id="ARBA00006356"/>
    </source>
</evidence>
<keyword evidence="3" id="KW-0964">Secreted</keyword>
<keyword evidence="8" id="KW-1185">Reference proteome</keyword>